<feature type="signal peptide" evidence="2">
    <location>
        <begin position="1"/>
        <end position="29"/>
    </location>
</feature>
<proteinExistence type="predicted"/>
<accession>A0A7R9GD86</accession>
<feature type="region of interest" description="Disordered" evidence="1">
    <location>
        <begin position="730"/>
        <end position="950"/>
    </location>
</feature>
<dbReference type="AlphaFoldDB" id="A0A7R9GD86"/>
<organism evidence="3">
    <name type="scientific">Notodromas monacha</name>
    <dbReference type="NCBI Taxonomy" id="399045"/>
    <lineage>
        <taxon>Eukaryota</taxon>
        <taxon>Metazoa</taxon>
        <taxon>Ecdysozoa</taxon>
        <taxon>Arthropoda</taxon>
        <taxon>Crustacea</taxon>
        <taxon>Oligostraca</taxon>
        <taxon>Ostracoda</taxon>
        <taxon>Podocopa</taxon>
        <taxon>Podocopida</taxon>
        <taxon>Cypridocopina</taxon>
        <taxon>Cypridoidea</taxon>
        <taxon>Cyprididae</taxon>
        <taxon>Notodromas</taxon>
    </lineage>
</organism>
<feature type="compositionally biased region" description="Polar residues" evidence="1">
    <location>
        <begin position="413"/>
        <end position="422"/>
    </location>
</feature>
<evidence type="ECO:0000313" key="3">
    <source>
        <dbReference type="EMBL" id="CAD7278276.1"/>
    </source>
</evidence>
<feature type="compositionally biased region" description="Low complexity" evidence="1">
    <location>
        <begin position="933"/>
        <end position="950"/>
    </location>
</feature>
<evidence type="ECO:0000313" key="4">
    <source>
        <dbReference type="Proteomes" id="UP000678499"/>
    </source>
</evidence>
<sequence>METIPNILQWWLTWMLVATVAIAVTGVSAQADINAMRMQNAEACVQNLVQKCSSSDRDLYKIDPQLAEARIRQEACAKELGDSGWVKQMSKDDVMVGHGQSCRSCASNRAQDMLTNLALCLGRSNINCCSCLFHVKPPPEAAHFLSQQQVQSGKSELNRRDVDLNELVAKVNRQNHHEQPEGIPPGDADQIIAEAVKQGIQSALGTLNQSEIRMGSQMSDSMVSQIAKQLNFGTQEQQPVNPSAASDLAKLQELFSPQGLPAAQPLAFHEQRAPPLNNRGIDSGQPAENPVPLNFDDLMKGFLMDPGAIQEQPEESKLTTEEPISPGLDLSSILGMLDAQGDTSEVDTSPVLVPDLAADILKNVDVSPFLQPASEDLPAESDAKPTEKPVKDQMPDLSSLLNFGDRTHGKITGESNKSSTDIGSKMIPAPENSLDSAPLMRNGSLENSEPSTAKSTTSSTSKTSAITVTTRLPRETKDNKSDGLSSTNKPASEDIAHEALDILKKLGANSGNISQEDIQKVVNKLESAKPELKSTTDGNRLETTVQMTTRTAKIPISTKAKDMGSTKKESAEDISEEEVVTVIEYVTDEPEAEMKPYKKAKDHHKQEDFSVEDIAKEAADERFATWPPPAQDDPNTADETIVVKTRSPLITGEAGEILNEVLKIPFDKSLAANIGKSPFSPQKVRLNAGYKNPPKPRINTLKALANSNKAKLAASQAAEDVVQDLQNGNSYIKGALGDHSHPKKPSSTSVTRGKIGKPSRTRLEGKSLSWNRHKEPAAPAPAPAPADDTMNSAESSAGAEDVQAPPPPPHQHRGQDLPPADRRSRPQDDHHHPKDEDPEADYFERVADPSDPPAQSQSDYDHQGPPSQDKQHDYDRSAPSDNSGEQQPAGYDGNPDFDYSNNHAPRGKPKHHHRVYGNYDHSKKRFKREDGKTSTGSSSSSATTTRASTWKTTEASWQTILDDLDAGNFSNNGSHSFEPFSSFDSNGTKHNLMSVLNGTVAGTTLSTTVSTTATFSVVVADSHKNTTTRNSIWNNKRASEQELKIPLN</sequence>
<feature type="compositionally biased region" description="Basic residues" evidence="1">
    <location>
        <begin position="905"/>
        <end position="915"/>
    </location>
</feature>
<feature type="region of interest" description="Disordered" evidence="1">
    <location>
        <begin position="372"/>
        <end position="492"/>
    </location>
</feature>
<evidence type="ECO:0000256" key="2">
    <source>
        <dbReference type="SAM" id="SignalP"/>
    </source>
</evidence>
<feature type="compositionally biased region" description="Low complexity" evidence="1">
    <location>
        <begin position="451"/>
        <end position="470"/>
    </location>
</feature>
<reference evidence="3" key="1">
    <citation type="submission" date="2020-11" db="EMBL/GenBank/DDBJ databases">
        <authorList>
            <person name="Tran Van P."/>
        </authorList>
    </citation>
    <scope>NUCLEOTIDE SEQUENCE</scope>
</reference>
<gene>
    <name evidence="3" type="ORF">NMOB1V02_LOCUS5984</name>
</gene>
<feature type="compositionally biased region" description="Basic and acidic residues" evidence="1">
    <location>
        <begin position="381"/>
        <end position="394"/>
    </location>
</feature>
<dbReference type="EMBL" id="OA883211">
    <property type="protein sequence ID" value="CAD7278276.1"/>
    <property type="molecule type" value="Genomic_DNA"/>
</dbReference>
<evidence type="ECO:0000256" key="1">
    <source>
        <dbReference type="SAM" id="MobiDB-lite"/>
    </source>
</evidence>
<feature type="compositionally biased region" description="Basic and acidic residues" evidence="1">
    <location>
        <begin position="472"/>
        <end position="481"/>
    </location>
</feature>
<feature type="chain" id="PRO_5036210698" evidence="2">
    <location>
        <begin position="30"/>
        <end position="1048"/>
    </location>
</feature>
<feature type="compositionally biased region" description="Basic and acidic residues" evidence="1">
    <location>
        <begin position="869"/>
        <end position="878"/>
    </location>
</feature>
<keyword evidence="2" id="KW-0732">Signal</keyword>
<feature type="compositionally biased region" description="Basic and acidic residues" evidence="1">
    <location>
        <begin position="813"/>
        <end position="835"/>
    </location>
</feature>
<protein>
    <submittedName>
        <fullName evidence="3">Uncharacterized protein</fullName>
    </submittedName>
</protein>
<name>A0A7R9GD86_9CRUS</name>
<keyword evidence="4" id="KW-1185">Reference proteome</keyword>
<dbReference type="Proteomes" id="UP000678499">
    <property type="component" value="Unassembled WGS sequence"/>
</dbReference>
<dbReference type="EMBL" id="CAJPEX010001174">
    <property type="protein sequence ID" value="CAG0918428.1"/>
    <property type="molecule type" value="Genomic_DNA"/>
</dbReference>
<feature type="region of interest" description="Disordered" evidence="1">
    <location>
        <begin position="675"/>
        <end position="695"/>
    </location>
</feature>